<protein>
    <recommendedName>
        <fullName evidence="3">Member of asn/thr-rich large protein family</fullName>
    </recommendedName>
</protein>
<evidence type="ECO:0008006" key="3">
    <source>
        <dbReference type="Google" id="ProtNLM"/>
    </source>
</evidence>
<reference evidence="1 2" key="1">
    <citation type="submission" date="2017-05" db="EMBL/GenBank/DDBJ databases">
        <title>Host range expansion of the Methanosphaera genus to humans and monogastric animals involves recent and extensive reduction in genome content.</title>
        <authorList>
            <person name="Hoedt E.C."/>
            <person name="Volmer J.G."/>
            <person name="Parks D.H."/>
            <person name="Rosewarne C.P."/>
            <person name="Denman S.E."/>
            <person name="Mcsweeney C.S."/>
            <person name="O Cuiv P."/>
            <person name="Hugenholtz P."/>
            <person name="Tyson G.W."/>
            <person name="Morrison M."/>
        </authorList>
    </citation>
    <scope>NUCLEOTIDE SEQUENCE [LARGE SCALE GENOMIC DNA]</scope>
    <source>
        <strain evidence="1 2">PA5</strain>
    </source>
</reference>
<organism evidence="1 2">
    <name type="scientific">Methanosphaera stadtmanae</name>
    <dbReference type="NCBI Taxonomy" id="2317"/>
    <lineage>
        <taxon>Archaea</taxon>
        <taxon>Methanobacteriati</taxon>
        <taxon>Methanobacteriota</taxon>
        <taxon>Methanomada group</taxon>
        <taxon>Methanobacteria</taxon>
        <taxon>Methanobacteriales</taxon>
        <taxon>Methanobacteriaceae</taxon>
        <taxon>Methanosphaera</taxon>
    </lineage>
</organism>
<dbReference type="InterPro" id="IPR011050">
    <property type="entry name" value="Pectin_lyase_fold/virulence"/>
</dbReference>
<comment type="caution">
    <text evidence="1">The sequence shown here is derived from an EMBL/GenBank/DDBJ whole genome shotgun (WGS) entry which is preliminary data.</text>
</comment>
<gene>
    <name evidence="1" type="ORF">CA615_04760</name>
</gene>
<dbReference type="RefSeq" id="WP_181454852.1">
    <property type="nucleotide sequence ID" value="NZ_NGJK01000059.1"/>
</dbReference>
<dbReference type="AlphaFoldDB" id="A0A328Q8W8"/>
<evidence type="ECO:0000313" key="1">
    <source>
        <dbReference type="EMBL" id="RAP02978.1"/>
    </source>
</evidence>
<proteinExistence type="predicted"/>
<accession>A0A328Q8W8</accession>
<dbReference type="Proteomes" id="UP000248557">
    <property type="component" value="Unassembled WGS sequence"/>
</dbReference>
<evidence type="ECO:0000313" key="2">
    <source>
        <dbReference type="Proteomes" id="UP000248557"/>
    </source>
</evidence>
<dbReference type="SUPFAM" id="SSF51126">
    <property type="entry name" value="Pectin lyase-like"/>
    <property type="match status" value="1"/>
</dbReference>
<dbReference type="EMBL" id="NGJK01000059">
    <property type="protein sequence ID" value="RAP02978.1"/>
    <property type="molecule type" value="Genomic_DNA"/>
</dbReference>
<dbReference type="InterPro" id="IPR012334">
    <property type="entry name" value="Pectin_lyas_fold"/>
</dbReference>
<dbReference type="Gene3D" id="2.160.20.10">
    <property type="entry name" value="Single-stranded right-handed beta-helix, Pectin lyase-like"/>
    <property type="match status" value="1"/>
</dbReference>
<sequence>MLNKKTTIFLLSLMILIISLSTISASDVVSVSVEDSVTHIDTQGKENIKTQEPITKDNNKTTYKKEKSSDLTKNTEKSIITDNKITNTEKSSTDIKSANIQDKSIKTVDKSVNLKKESVTHIVTNTTFNDFFNNGTLTDKVNAGDTLDFQGLFRTTNTTNYTMLITKPINMISSTHDSNISLNSTSKDFFGKDSGDSVSFYTGSSGSNVTGLYFYNTQIFVWTASNITFDNITKITENQKIGGGVGSFSIRANSTYITVKNSYFKTENSHGHSTLVGALASYCTFDNNTIQGDGMIGNLIYFTTYNIDVHDIYHTNEYNRITNNRLSAVIPQSICYAIVTSGCHNLIENNTINYRDGMGITIQWGSGAGEGEGSGMPTFDNIYRGNVLLNGTHFNPSSNSTVVNNSVDGNTYLNNNTIAYNNTFNSLEPIGIITISNSTINNLTFRKTSLNNSVIVENSNIGSVKFQAASSGYNTQNITLKNNNILGNMIVSELSGLVNNINITSNNITGILAFGDKKNQVITNISIINNRIISQLNYTVKTTQKSANITIKNNALFAKDVYGNDAVLNGAKEKESIIILNNMPTANKTNTTLTLDSFEPVKINKTFTITGKLTDNNSNAITNANILLIFNGVATVVKTNSEGVYSHDYVVDNFEENTLIVSDYDNGALNATYVSVKFNATKINTQITLNPIETPVINSNMIISGKLVDVDGNIIPDTTVALNINNNTYDLLVDSNGTFEYVYNVNSIETINITLSYSGNNSYNPSVNATSVNVRKIKTTITVTPINEYIGENITLTANLLNEYGNPVTGGNIVFKINGKTLRTDGKFNSDMPPMKFSVVNGIVTYTLNAESYLCNARNITATYSGSGIYEESRSSAVDIKLNKRIAFVNLTLNPSVAKQNDNIIFMVSVKDITPNTTNTIVKNGKMIFKINGKTLKDEDGNIIILNVTDGMLNFTYKVPLGLAATDNANNIRNYMVEAVYSNKIYTSYTKANTTFTLEKSDISFNYDMVTYNTTSKKLLIKANLTDYMGNLVVGTNKICIKVNEKSIMDENNQIKYFMINNGQIDLSDIQLTNNMVNSITLVTGQREAYNEVRNTTTIIENKP</sequence>
<dbReference type="Gene3D" id="2.60.40.10">
    <property type="entry name" value="Immunoglobulins"/>
    <property type="match status" value="1"/>
</dbReference>
<name>A0A328Q8W8_9EURY</name>
<dbReference type="InterPro" id="IPR013783">
    <property type="entry name" value="Ig-like_fold"/>
</dbReference>